<dbReference type="EMBL" id="JADCNL010000001">
    <property type="protein sequence ID" value="KAG0496538.1"/>
    <property type="molecule type" value="Genomic_DNA"/>
</dbReference>
<evidence type="ECO:0000313" key="1">
    <source>
        <dbReference type="EMBL" id="KAG0496538.1"/>
    </source>
</evidence>
<keyword evidence="3" id="KW-1185">Reference proteome</keyword>
<evidence type="ECO:0000313" key="4">
    <source>
        <dbReference type="Proteomes" id="UP000639772"/>
    </source>
</evidence>
<evidence type="ECO:0000313" key="2">
    <source>
        <dbReference type="EMBL" id="KAG0501006.1"/>
    </source>
</evidence>
<evidence type="ECO:0000313" key="3">
    <source>
        <dbReference type="Proteomes" id="UP000636800"/>
    </source>
</evidence>
<dbReference type="Proteomes" id="UP000636800">
    <property type="component" value="Chromosome 1"/>
</dbReference>
<dbReference type="Proteomes" id="UP000639772">
    <property type="component" value="Chromosome 1"/>
</dbReference>
<sequence>MHLEAVLLTVISNQMINAQHRQRQASRTTVLAGSTERRRMLIRGRSMGVYRRPDEPGLVVGPKDECNPGRDLGMVRGFILQHDTKHLGFSARSFVE</sequence>
<dbReference type="EMBL" id="JADCNM010000001">
    <property type="protein sequence ID" value="KAG0501006.1"/>
    <property type="molecule type" value="Genomic_DNA"/>
</dbReference>
<gene>
    <name evidence="2" type="ORF">HPP92_001078</name>
    <name evidence="1" type="ORF">HPP92_001229</name>
</gene>
<organism evidence="1 3">
    <name type="scientific">Vanilla planifolia</name>
    <name type="common">Vanilla</name>
    <dbReference type="NCBI Taxonomy" id="51239"/>
    <lineage>
        <taxon>Eukaryota</taxon>
        <taxon>Viridiplantae</taxon>
        <taxon>Streptophyta</taxon>
        <taxon>Embryophyta</taxon>
        <taxon>Tracheophyta</taxon>
        <taxon>Spermatophyta</taxon>
        <taxon>Magnoliopsida</taxon>
        <taxon>Liliopsida</taxon>
        <taxon>Asparagales</taxon>
        <taxon>Orchidaceae</taxon>
        <taxon>Vanilloideae</taxon>
        <taxon>Vanilleae</taxon>
        <taxon>Vanilla</taxon>
    </lineage>
</organism>
<protein>
    <submittedName>
        <fullName evidence="1">Uncharacterized protein</fullName>
    </submittedName>
</protein>
<dbReference type="AlphaFoldDB" id="A0A835VGR4"/>
<accession>A0A835VGR4</accession>
<name>A0A835VGR4_VANPL</name>
<reference evidence="3 4" key="1">
    <citation type="journal article" date="2020" name="Nat. Food">
        <title>A phased Vanilla planifolia genome enables genetic improvement of flavour and production.</title>
        <authorList>
            <person name="Hasing T."/>
            <person name="Tang H."/>
            <person name="Brym M."/>
            <person name="Khazi F."/>
            <person name="Huang T."/>
            <person name="Chambers A.H."/>
        </authorList>
    </citation>
    <scope>NUCLEOTIDE SEQUENCE [LARGE SCALE GENOMIC DNA]</scope>
    <source>
        <tissue evidence="1">Leaf</tissue>
    </source>
</reference>
<comment type="caution">
    <text evidence="1">The sequence shown here is derived from an EMBL/GenBank/DDBJ whole genome shotgun (WGS) entry which is preliminary data.</text>
</comment>
<proteinExistence type="predicted"/>